<dbReference type="Proteomes" id="UP001465976">
    <property type="component" value="Unassembled WGS sequence"/>
</dbReference>
<comment type="caution">
    <text evidence="2">The sequence shown here is derived from an EMBL/GenBank/DDBJ whole genome shotgun (WGS) entry which is preliminary data.</text>
</comment>
<name>A0ABR3FW75_9AGAR</name>
<evidence type="ECO:0000313" key="2">
    <source>
        <dbReference type="EMBL" id="KAL0579779.1"/>
    </source>
</evidence>
<keyword evidence="3" id="KW-1185">Reference proteome</keyword>
<protein>
    <submittedName>
        <fullName evidence="2">Uncharacterized protein</fullName>
    </submittedName>
</protein>
<evidence type="ECO:0000313" key="3">
    <source>
        <dbReference type="Proteomes" id="UP001465976"/>
    </source>
</evidence>
<accession>A0ABR3FW75</accession>
<sequence length="145" mass="16230">MIPNILVDNMVRRYIQTLAVIGEGWEVGGKKMTEFEGRQRAWKSKEQEFRNDLERRSRTLNASANSGPPHPHLVQPHNGQQTPGHAHAHAHGGQDGTRVTMTELFAATGRDPSIRMSDGRGVIATVEDLRDLLRMYRDGEGRVHG</sequence>
<organism evidence="2 3">
    <name type="scientific">Marasmius crinis-equi</name>
    <dbReference type="NCBI Taxonomy" id="585013"/>
    <lineage>
        <taxon>Eukaryota</taxon>
        <taxon>Fungi</taxon>
        <taxon>Dikarya</taxon>
        <taxon>Basidiomycota</taxon>
        <taxon>Agaricomycotina</taxon>
        <taxon>Agaricomycetes</taxon>
        <taxon>Agaricomycetidae</taxon>
        <taxon>Agaricales</taxon>
        <taxon>Marasmiineae</taxon>
        <taxon>Marasmiaceae</taxon>
        <taxon>Marasmius</taxon>
    </lineage>
</organism>
<feature type="region of interest" description="Disordered" evidence="1">
    <location>
        <begin position="38"/>
        <end position="99"/>
    </location>
</feature>
<evidence type="ECO:0000256" key="1">
    <source>
        <dbReference type="SAM" id="MobiDB-lite"/>
    </source>
</evidence>
<reference evidence="2 3" key="1">
    <citation type="submission" date="2024-02" db="EMBL/GenBank/DDBJ databases">
        <title>A draft genome for the cacao thread blight pathogen Marasmius crinis-equi.</title>
        <authorList>
            <person name="Cohen S.P."/>
            <person name="Baruah I.K."/>
            <person name="Amoako-Attah I."/>
            <person name="Bukari Y."/>
            <person name="Meinhardt L.W."/>
            <person name="Bailey B.A."/>
        </authorList>
    </citation>
    <scope>NUCLEOTIDE SEQUENCE [LARGE SCALE GENOMIC DNA]</scope>
    <source>
        <strain evidence="2 3">GH-76</strain>
    </source>
</reference>
<proteinExistence type="predicted"/>
<feature type="compositionally biased region" description="Basic and acidic residues" evidence="1">
    <location>
        <begin position="38"/>
        <end position="57"/>
    </location>
</feature>
<dbReference type="EMBL" id="JBAHYK010000048">
    <property type="protein sequence ID" value="KAL0579779.1"/>
    <property type="molecule type" value="Genomic_DNA"/>
</dbReference>
<gene>
    <name evidence="2" type="ORF">V5O48_002190</name>
</gene>